<keyword evidence="3" id="KW-1133">Transmembrane helix</keyword>
<comment type="similarity">
    <text evidence="2">Belongs to the major facilitator superfamily. Monocarboxylate porter (TC 2.A.1.13) family.</text>
</comment>
<dbReference type="Pfam" id="PF07690">
    <property type="entry name" value="MFS_1"/>
    <property type="match status" value="1"/>
</dbReference>
<feature type="transmembrane region" description="Helical" evidence="3">
    <location>
        <begin position="267"/>
        <end position="289"/>
    </location>
</feature>
<comment type="caution">
    <text evidence="4">The sequence shown here is derived from an EMBL/GenBank/DDBJ whole genome shotgun (WGS) entry which is preliminary data.</text>
</comment>
<dbReference type="InterPro" id="IPR036259">
    <property type="entry name" value="MFS_trans_sf"/>
</dbReference>
<feature type="transmembrane region" description="Helical" evidence="3">
    <location>
        <begin position="159"/>
        <end position="179"/>
    </location>
</feature>
<evidence type="ECO:0000256" key="1">
    <source>
        <dbReference type="ARBA" id="ARBA00004141"/>
    </source>
</evidence>
<protein>
    <recommendedName>
        <fullName evidence="6">Major facilitator superfamily (MFS) profile domain-containing protein</fullName>
    </recommendedName>
</protein>
<dbReference type="Gene3D" id="1.20.1250.20">
    <property type="entry name" value="MFS general substrate transporter like domains"/>
    <property type="match status" value="2"/>
</dbReference>
<feature type="transmembrane region" description="Helical" evidence="3">
    <location>
        <begin position="301"/>
        <end position="323"/>
    </location>
</feature>
<dbReference type="PANTHER" id="PTHR11360">
    <property type="entry name" value="MONOCARBOXYLATE TRANSPORTER"/>
    <property type="match status" value="1"/>
</dbReference>
<dbReference type="EMBL" id="SKBQ01000073">
    <property type="protein sequence ID" value="TPX08820.1"/>
    <property type="molecule type" value="Genomic_DNA"/>
</dbReference>
<dbReference type="AlphaFoldDB" id="A0A507AX13"/>
<dbReference type="InterPro" id="IPR050327">
    <property type="entry name" value="Proton-linked_MCT"/>
</dbReference>
<evidence type="ECO:0000313" key="4">
    <source>
        <dbReference type="EMBL" id="TPX08820.1"/>
    </source>
</evidence>
<keyword evidence="3" id="KW-0472">Membrane</keyword>
<keyword evidence="5" id="KW-1185">Reference proteome</keyword>
<keyword evidence="3" id="KW-0812">Transmembrane</keyword>
<accession>A0A507AX13</accession>
<feature type="transmembrane region" description="Helical" evidence="3">
    <location>
        <begin position="390"/>
        <end position="416"/>
    </location>
</feature>
<evidence type="ECO:0000256" key="2">
    <source>
        <dbReference type="ARBA" id="ARBA00006727"/>
    </source>
</evidence>
<dbReference type="GO" id="GO:0016020">
    <property type="term" value="C:membrane"/>
    <property type="evidence" value="ECO:0007669"/>
    <property type="project" value="UniProtKB-SubCell"/>
</dbReference>
<dbReference type="PANTHER" id="PTHR11360:SF287">
    <property type="entry name" value="MFS MONOCARBOXYLATE TRANSPORTER"/>
    <property type="match status" value="1"/>
</dbReference>
<sequence>MPTDVESEVVAVELRVRNQELHDAGLVCGGGDTEPRSSVVHRLKPVDRGRDAWTILIAGFIFEAFFWAHADLVILIQGFPMCFGVFQNYYSHLPEFQQDSDNIALIGVLAQGLPFLAAPVSTMLTKRFPRYHRHQIWIGWPMLILGLLAASFAQSVDALIGTQGVLYGVGFVTVTYPIVGMINEWFVARKGMAFGVISSASGATGAVMPFVIEALLARYGYRTTLRACAVAMTVLTAPLIPLFKDRLPASEQAVLARTDWSFLRKPLFWVFASAILIQGLGFFFPVVFLPSYASALGLPSMQGALLVALMCIAQVLGQLFFGYMSDRQSVSFLAVVCCVAASAAAFVFWGMGKSIAFLAAFSLVYGFFGFGFGTMRVAMGRAVSDDPATVFTIFSIYVFLMGVGNVLVGPISAALLSPSRGGLARSSYAAGKYEGTVVLTGASSLAAGLVLALWHGYDKVLRTK</sequence>
<dbReference type="GO" id="GO:0022857">
    <property type="term" value="F:transmembrane transporter activity"/>
    <property type="evidence" value="ECO:0007669"/>
    <property type="project" value="InterPro"/>
</dbReference>
<evidence type="ECO:0000256" key="3">
    <source>
        <dbReference type="SAM" id="Phobius"/>
    </source>
</evidence>
<feature type="transmembrane region" description="Helical" evidence="3">
    <location>
        <begin position="355"/>
        <end position="378"/>
    </location>
</feature>
<dbReference type="OrthoDB" id="2213137at2759"/>
<comment type="subcellular location">
    <subcellularLocation>
        <location evidence="1">Membrane</location>
        <topology evidence="1">Multi-pass membrane protein</topology>
    </subcellularLocation>
</comment>
<feature type="transmembrane region" description="Helical" evidence="3">
    <location>
        <begin position="103"/>
        <end position="124"/>
    </location>
</feature>
<dbReference type="SUPFAM" id="SSF103473">
    <property type="entry name" value="MFS general substrate transporter"/>
    <property type="match status" value="1"/>
</dbReference>
<feature type="transmembrane region" description="Helical" evidence="3">
    <location>
        <begin position="191"/>
        <end position="212"/>
    </location>
</feature>
<evidence type="ECO:0000313" key="5">
    <source>
        <dbReference type="Proteomes" id="UP000319257"/>
    </source>
</evidence>
<evidence type="ECO:0008006" key="6">
    <source>
        <dbReference type="Google" id="ProtNLM"/>
    </source>
</evidence>
<dbReference type="RefSeq" id="XP_030990531.1">
    <property type="nucleotide sequence ID" value="XM_031144758.1"/>
</dbReference>
<feature type="transmembrane region" description="Helical" evidence="3">
    <location>
        <begin position="330"/>
        <end position="349"/>
    </location>
</feature>
<dbReference type="InterPro" id="IPR011701">
    <property type="entry name" value="MFS"/>
</dbReference>
<feature type="transmembrane region" description="Helical" evidence="3">
    <location>
        <begin position="224"/>
        <end position="243"/>
    </location>
</feature>
<feature type="transmembrane region" description="Helical" evidence="3">
    <location>
        <begin position="52"/>
        <end position="70"/>
    </location>
</feature>
<feature type="transmembrane region" description="Helical" evidence="3">
    <location>
        <begin position="136"/>
        <end position="153"/>
    </location>
</feature>
<gene>
    <name evidence="4" type="ORF">E0L32_009760</name>
</gene>
<proteinExistence type="inferred from homology"/>
<reference evidence="4 5" key="1">
    <citation type="submission" date="2019-06" db="EMBL/GenBank/DDBJ databases">
        <title>Draft genome sequence of the filamentous fungus Phialemoniopsis curvata isolated from diesel fuel.</title>
        <authorList>
            <person name="Varaljay V.A."/>
            <person name="Lyon W.J."/>
            <person name="Crouch A.L."/>
            <person name="Drake C.E."/>
            <person name="Hollomon J.M."/>
            <person name="Nadeau L.J."/>
            <person name="Nunn H.S."/>
            <person name="Stevenson B.S."/>
            <person name="Bojanowski C.L."/>
            <person name="Crookes-Goodson W.J."/>
        </authorList>
    </citation>
    <scope>NUCLEOTIDE SEQUENCE [LARGE SCALE GENOMIC DNA]</scope>
    <source>
        <strain evidence="4 5">D216</strain>
    </source>
</reference>
<name>A0A507AX13_9PEZI</name>
<dbReference type="GeneID" id="41977207"/>
<feature type="transmembrane region" description="Helical" evidence="3">
    <location>
        <begin position="436"/>
        <end position="457"/>
    </location>
</feature>
<dbReference type="InParanoid" id="A0A507AX13"/>
<dbReference type="Proteomes" id="UP000319257">
    <property type="component" value="Unassembled WGS sequence"/>
</dbReference>
<organism evidence="4 5">
    <name type="scientific">Thyridium curvatum</name>
    <dbReference type="NCBI Taxonomy" id="1093900"/>
    <lineage>
        <taxon>Eukaryota</taxon>
        <taxon>Fungi</taxon>
        <taxon>Dikarya</taxon>
        <taxon>Ascomycota</taxon>
        <taxon>Pezizomycotina</taxon>
        <taxon>Sordariomycetes</taxon>
        <taxon>Sordariomycetidae</taxon>
        <taxon>Thyridiales</taxon>
        <taxon>Thyridiaceae</taxon>
        <taxon>Thyridium</taxon>
    </lineage>
</organism>